<dbReference type="InterPro" id="IPR021135">
    <property type="entry name" value="PEP_COase"/>
</dbReference>
<comment type="similarity">
    <text evidence="3 10">Belongs to the PEPCase type 1 family.</text>
</comment>
<gene>
    <name evidence="10 13" type="primary">ppc</name>
    <name evidence="13" type="ORF">WJT86_01085</name>
</gene>
<reference evidence="13 14" key="1">
    <citation type="submission" date="2024-04" db="EMBL/GenBank/DDBJ databases">
        <title>A novel species isolated from cricket.</title>
        <authorList>
            <person name="Wang H.-C."/>
        </authorList>
    </citation>
    <scope>NUCLEOTIDE SEQUENCE [LARGE SCALE GENOMIC DNA]</scope>
    <source>
        <strain evidence="13 14">WL0021</strain>
    </source>
</reference>
<evidence type="ECO:0000256" key="11">
    <source>
        <dbReference type="PROSITE-ProRule" id="PRU10111"/>
    </source>
</evidence>
<evidence type="ECO:0000256" key="4">
    <source>
        <dbReference type="ARBA" id="ARBA00012305"/>
    </source>
</evidence>
<dbReference type="EMBL" id="JBBYXI010000001">
    <property type="protein sequence ID" value="MEN3929651.1"/>
    <property type="molecule type" value="Genomic_DNA"/>
</dbReference>
<dbReference type="InterPro" id="IPR015813">
    <property type="entry name" value="Pyrv/PenolPyrv_kinase-like_dom"/>
</dbReference>
<dbReference type="PANTHER" id="PTHR30523">
    <property type="entry name" value="PHOSPHOENOLPYRUVATE CARBOXYLASE"/>
    <property type="match status" value="1"/>
</dbReference>
<dbReference type="Proteomes" id="UP001418637">
    <property type="component" value="Unassembled WGS sequence"/>
</dbReference>
<accession>A0ABV0BH77</accession>
<dbReference type="NCBIfam" id="NF000584">
    <property type="entry name" value="PRK00009.1"/>
    <property type="match status" value="1"/>
</dbReference>
<evidence type="ECO:0000256" key="9">
    <source>
        <dbReference type="ARBA" id="ARBA00048995"/>
    </source>
</evidence>
<evidence type="ECO:0000256" key="10">
    <source>
        <dbReference type="HAMAP-Rule" id="MF_00595"/>
    </source>
</evidence>
<evidence type="ECO:0000256" key="7">
    <source>
        <dbReference type="ARBA" id="ARBA00023239"/>
    </source>
</evidence>
<dbReference type="InterPro" id="IPR033129">
    <property type="entry name" value="PEPCASE_His_AS"/>
</dbReference>
<dbReference type="SUPFAM" id="SSF51621">
    <property type="entry name" value="Phosphoenolpyruvate/pyruvate domain"/>
    <property type="match status" value="1"/>
</dbReference>
<comment type="caution">
    <text evidence="13">The sequence shown here is derived from an EMBL/GenBank/DDBJ whole genome shotgun (WGS) entry which is preliminary data.</text>
</comment>
<evidence type="ECO:0000313" key="14">
    <source>
        <dbReference type="Proteomes" id="UP001418637"/>
    </source>
</evidence>
<comment type="cofactor">
    <cofactor evidence="1 10">
        <name>Mg(2+)</name>
        <dbReference type="ChEBI" id="CHEBI:18420"/>
    </cofactor>
</comment>
<evidence type="ECO:0000256" key="6">
    <source>
        <dbReference type="ARBA" id="ARBA00022842"/>
    </source>
</evidence>
<evidence type="ECO:0000256" key="2">
    <source>
        <dbReference type="ARBA" id="ARBA00003670"/>
    </source>
</evidence>
<evidence type="ECO:0000256" key="3">
    <source>
        <dbReference type="ARBA" id="ARBA00008346"/>
    </source>
</evidence>
<keyword evidence="7 10" id="KW-0456">Lyase</keyword>
<evidence type="ECO:0000313" key="13">
    <source>
        <dbReference type="EMBL" id="MEN3929651.1"/>
    </source>
</evidence>
<protein>
    <recommendedName>
        <fullName evidence="5 10">Phosphoenolpyruvate carboxylase</fullName>
        <shortName evidence="10">PEPC</shortName>
        <shortName evidence="10">PEPCase</shortName>
        <ecNumber evidence="4 10">4.1.1.31</ecNumber>
    </recommendedName>
</protein>
<name>A0ABV0BH77_9HYPH</name>
<dbReference type="InterPro" id="IPR018129">
    <property type="entry name" value="PEP_COase_Lys_AS"/>
</dbReference>
<evidence type="ECO:0000256" key="1">
    <source>
        <dbReference type="ARBA" id="ARBA00001946"/>
    </source>
</evidence>
<dbReference type="Pfam" id="PF00311">
    <property type="entry name" value="PEPcase"/>
    <property type="match status" value="1"/>
</dbReference>
<dbReference type="InterPro" id="IPR022805">
    <property type="entry name" value="PEP_COase_bac/pln-type"/>
</dbReference>
<dbReference type="PROSITE" id="PS00393">
    <property type="entry name" value="PEPCASE_2"/>
    <property type="match status" value="1"/>
</dbReference>
<organism evidence="13 14">
    <name type="scientific">Hohaiivirga grylli</name>
    <dbReference type="NCBI Taxonomy" id="3133970"/>
    <lineage>
        <taxon>Bacteria</taxon>
        <taxon>Pseudomonadati</taxon>
        <taxon>Pseudomonadota</taxon>
        <taxon>Alphaproteobacteria</taxon>
        <taxon>Hyphomicrobiales</taxon>
        <taxon>Methylobacteriaceae</taxon>
        <taxon>Hohaiivirga</taxon>
    </lineage>
</organism>
<evidence type="ECO:0000256" key="8">
    <source>
        <dbReference type="ARBA" id="ARBA00023300"/>
    </source>
</evidence>
<comment type="subunit">
    <text evidence="10">Homotetramer.</text>
</comment>
<dbReference type="PANTHER" id="PTHR30523:SF6">
    <property type="entry name" value="PHOSPHOENOLPYRUVATE CARBOXYLASE"/>
    <property type="match status" value="1"/>
</dbReference>
<keyword evidence="8 10" id="KW-0120">Carbon dioxide fixation</keyword>
<comment type="function">
    <text evidence="2 10">Forms oxaloacetate, a four-carbon dicarboxylic acid source for the tricarboxylic acid cycle.</text>
</comment>
<dbReference type="PROSITE" id="PS00781">
    <property type="entry name" value="PEPCASE_1"/>
    <property type="match status" value="1"/>
</dbReference>
<dbReference type="PRINTS" id="PR00150">
    <property type="entry name" value="PEPCARBXLASE"/>
</dbReference>
<dbReference type="GO" id="GO:0008964">
    <property type="term" value="F:phosphoenolpyruvate carboxylase activity"/>
    <property type="evidence" value="ECO:0007669"/>
    <property type="project" value="UniProtKB-EC"/>
</dbReference>
<comment type="catalytic activity">
    <reaction evidence="9 10">
        <text>oxaloacetate + phosphate = phosphoenolpyruvate + hydrogencarbonate</text>
        <dbReference type="Rhea" id="RHEA:28370"/>
        <dbReference type="ChEBI" id="CHEBI:16452"/>
        <dbReference type="ChEBI" id="CHEBI:17544"/>
        <dbReference type="ChEBI" id="CHEBI:43474"/>
        <dbReference type="ChEBI" id="CHEBI:58702"/>
        <dbReference type="EC" id="4.1.1.31"/>
    </reaction>
</comment>
<evidence type="ECO:0000256" key="5">
    <source>
        <dbReference type="ARBA" id="ARBA00022419"/>
    </source>
</evidence>
<feature type="active site" evidence="10 12">
    <location>
        <position position="583"/>
    </location>
</feature>
<proteinExistence type="inferred from homology"/>
<feature type="active site" evidence="10 11">
    <location>
        <position position="154"/>
    </location>
</feature>
<dbReference type="HAMAP" id="MF_00595">
    <property type="entry name" value="PEPcase_type1"/>
    <property type="match status" value="1"/>
</dbReference>
<keyword evidence="14" id="KW-1185">Reference proteome</keyword>
<dbReference type="Gene3D" id="1.20.1440.90">
    <property type="entry name" value="Phosphoenolpyruvate/pyruvate domain"/>
    <property type="match status" value="1"/>
</dbReference>
<dbReference type="RefSeq" id="WP_346335647.1">
    <property type="nucleotide sequence ID" value="NZ_JBBYXI010000001.1"/>
</dbReference>
<evidence type="ECO:0000256" key="12">
    <source>
        <dbReference type="PROSITE-ProRule" id="PRU10112"/>
    </source>
</evidence>
<keyword evidence="6 10" id="KW-0460">Magnesium</keyword>
<sequence>MSPHNSGSSASYQDKDFPLREDIRVLGRLLGDTVREQEGEEIFDIVEQIRVNSKQFHREGDEAAKHELDRLLNSLSPSQSLRIIRAFSYFSHLANIAEDQHRTRRTRAHAIAGSAPRRGTLVEALNRAKDTGITADVLKKFFDEANISPVLTAHPTEVRRKSTLDREQEIADLFALRDRTQMTHDEQEQCDEEVRRAIVTLWNSDLLRHNKLTVLDEVKNGLSYYDYTFFKEVPHLHIALEDELSKMGNQPSEIGTFLRVGSWIGGDRDGNPFVTADVLRQATNMQSGRIMSFYLEEVHKLGSELSLSDGLVSVSPELLKLAEDSPDHSPHRHREPYRRALSGIYARLAATTTSLESTIDRQPLGEAEPYQTPEAFADELEIIRDSLEKNGSGIIANGRLRSLIRAVDCFGFHLASVDLRQNSNVHERTVHELLEAAMPGTNYMGLDEDARIAVLVKELGASRPLVSPFIAYSEETTGELEVFRTAADAHRRFGSSVIRQNIISMTRTVSDMLEAALLLKEAGMISPGGSSALTIVPLFETIEDLRDCGAVMDKLFSVPHYRKLVESLGDTQEVMLGYSDSNKDGGFVTSGWELYKAEIQLVEVFKKHGVKLRLFHGRGGSVGRGGGPSYDGIVAQPGGAVNGQIRITEQGEIIASKYSRPEAGRRNLEIIASATLDASLLQPNRKAPSDDYLAAMEELSASAYAAYRSLVYETPGFEDYFWSSTVITEIATLNIGSRPSSRRKTRSIEDLRAIPWVFSWAQCRLSLPGWYGFGSAVKEWLAKHPENGMESLRAMYRDWPFFQTQLSNMDMVLAKSSIAIASRYAELVPDVALREKIFGRIKEEWRDTVQAICDIMEQDHLLQSNALLNRSIQNRFPYLDPLNHIQLEMMKKHRTAPGDENVLQGIQLTINGISAGLRNSG</sequence>
<dbReference type="EC" id="4.1.1.31" evidence="4 10"/>